<gene>
    <name evidence="1" type="ORF">HPB47_020876</name>
</gene>
<accession>A0AC60QGM6</accession>
<dbReference type="Proteomes" id="UP000805193">
    <property type="component" value="Unassembled WGS sequence"/>
</dbReference>
<organism evidence="1 2">
    <name type="scientific">Ixodes persulcatus</name>
    <name type="common">Taiga tick</name>
    <dbReference type="NCBI Taxonomy" id="34615"/>
    <lineage>
        <taxon>Eukaryota</taxon>
        <taxon>Metazoa</taxon>
        <taxon>Ecdysozoa</taxon>
        <taxon>Arthropoda</taxon>
        <taxon>Chelicerata</taxon>
        <taxon>Arachnida</taxon>
        <taxon>Acari</taxon>
        <taxon>Parasitiformes</taxon>
        <taxon>Ixodida</taxon>
        <taxon>Ixodoidea</taxon>
        <taxon>Ixodidae</taxon>
        <taxon>Ixodinae</taxon>
        <taxon>Ixodes</taxon>
    </lineage>
</organism>
<sequence length="274" mass="29078">MGRKVQCPGAPPTTEPNKGDTRLREAGAEAVYCLARGAPKGPNKPRVQLNHQGPLFPGHGYATHSQTWVGEPTWLGVTSDNQRGQASAAACGTLVSAASTSWQPAARTSGAVLQGGLLTQPLPTTSGAFFVTSDNQRGQASAAACGTLVSAASTSWQPAAGSSERTLQSLSPSPDPPRLTEGVFLQMRRKIKQLENENRRLVRQAALQKTREVTFRSHLHKIFTADQLAALSRSSNRGSKWSNETVKKLLQMRFASGSTGRLLATGGELPIAVV</sequence>
<name>A0AC60QGM6_IXOPE</name>
<keyword evidence="2" id="KW-1185">Reference proteome</keyword>
<reference evidence="1 2" key="1">
    <citation type="journal article" date="2020" name="Cell">
        <title>Large-Scale Comparative Analyses of Tick Genomes Elucidate Their Genetic Diversity and Vector Capacities.</title>
        <authorList>
            <consortium name="Tick Genome and Microbiome Consortium (TIGMIC)"/>
            <person name="Jia N."/>
            <person name="Wang J."/>
            <person name="Shi W."/>
            <person name="Du L."/>
            <person name="Sun Y."/>
            <person name="Zhan W."/>
            <person name="Jiang J.F."/>
            <person name="Wang Q."/>
            <person name="Zhang B."/>
            <person name="Ji P."/>
            <person name="Bell-Sakyi L."/>
            <person name="Cui X.M."/>
            <person name="Yuan T.T."/>
            <person name="Jiang B.G."/>
            <person name="Yang W.F."/>
            <person name="Lam T.T."/>
            <person name="Chang Q.C."/>
            <person name="Ding S.J."/>
            <person name="Wang X.J."/>
            <person name="Zhu J.G."/>
            <person name="Ruan X.D."/>
            <person name="Zhao L."/>
            <person name="Wei J.T."/>
            <person name="Ye R.Z."/>
            <person name="Que T.C."/>
            <person name="Du C.H."/>
            <person name="Zhou Y.H."/>
            <person name="Cheng J.X."/>
            <person name="Dai P.F."/>
            <person name="Guo W.B."/>
            <person name="Han X.H."/>
            <person name="Huang E.J."/>
            <person name="Li L.F."/>
            <person name="Wei W."/>
            <person name="Gao Y.C."/>
            <person name="Liu J.Z."/>
            <person name="Shao H.Z."/>
            <person name="Wang X."/>
            <person name="Wang C.C."/>
            <person name="Yang T.C."/>
            <person name="Huo Q.B."/>
            <person name="Li W."/>
            <person name="Chen H.Y."/>
            <person name="Chen S.E."/>
            <person name="Zhou L.G."/>
            <person name="Ni X.B."/>
            <person name="Tian J.H."/>
            <person name="Sheng Y."/>
            <person name="Liu T."/>
            <person name="Pan Y.S."/>
            <person name="Xia L.Y."/>
            <person name="Li J."/>
            <person name="Zhao F."/>
            <person name="Cao W.C."/>
        </authorList>
    </citation>
    <scope>NUCLEOTIDE SEQUENCE [LARGE SCALE GENOMIC DNA]</scope>
    <source>
        <strain evidence="1">Iper-2018</strain>
    </source>
</reference>
<comment type="caution">
    <text evidence="1">The sequence shown here is derived from an EMBL/GenBank/DDBJ whole genome shotgun (WGS) entry which is preliminary data.</text>
</comment>
<proteinExistence type="predicted"/>
<evidence type="ECO:0000313" key="2">
    <source>
        <dbReference type="Proteomes" id="UP000805193"/>
    </source>
</evidence>
<protein>
    <submittedName>
        <fullName evidence="1">Uncharacterized protein</fullName>
    </submittedName>
</protein>
<dbReference type="EMBL" id="JABSTQ010009156">
    <property type="protein sequence ID" value="KAG0432412.1"/>
    <property type="molecule type" value="Genomic_DNA"/>
</dbReference>
<evidence type="ECO:0000313" key="1">
    <source>
        <dbReference type="EMBL" id="KAG0432412.1"/>
    </source>
</evidence>